<keyword evidence="2" id="KW-1185">Reference proteome</keyword>
<accession>A0A7J8SM35</accession>
<gene>
    <name evidence="1" type="ORF">Godav_004689</name>
</gene>
<name>A0A7J8SM35_GOSDV</name>
<proteinExistence type="predicted"/>
<reference evidence="1 2" key="1">
    <citation type="journal article" date="2019" name="Genome Biol. Evol.">
        <title>Insights into the evolution of the New World diploid cottons (Gossypium, subgenus Houzingenia) based on genome sequencing.</title>
        <authorList>
            <person name="Grover C.E."/>
            <person name="Arick M.A. 2nd"/>
            <person name="Thrash A."/>
            <person name="Conover J.L."/>
            <person name="Sanders W.S."/>
            <person name="Peterson D.G."/>
            <person name="Frelichowski J.E."/>
            <person name="Scheffler J.A."/>
            <person name="Scheffler B.E."/>
            <person name="Wendel J.F."/>
        </authorList>
    </citation>
    <scope>NUCLEOTIDE SEQUENCE [LARGE SCALE GENOMIC DNA]</scope>
    <source>
        <strain evidence="1">27</strain>
        <tissue evidence="1">Leaf</tissue>
    </source>
</reference>
<dbReference type="Proteomes" id="UP000593561">
    <property type="component" value="Unassembled WGS sequence"/>
</dbReference>
<sequence length="29" mass="3394">MALRWFLHSLGYQPDDMTARTGQVNKVEE</sequence>
<protein>
    <submittedName>
        <fullName evidence="1">Uncharacterized protein</fullName>
    </submittedName>
</protein>
<dbReference type="EMBL" id="JABFAC010000010">
    <property type="protein sequence ID" value="MBA0627141.1"/>
    <property type="molecule type" value="Genomic_DNA"/>
</dbReference>
<comment type="caution">
    <text evidence="1">The sequence shown here is derived from an EMBL/GenBank/DDBJ whole genome shotgun (WGS) entry which is preliminary data.</text>
</comment>
<organism evidence="1 2">
    <name type="scientific">Gossypium davidsonii</name>
    <name type="common">Davidson's cotton</name>
    <name type="synonym">Gossypium klotzschianum subsp. davidsonii</name>
    <dbReference type="NCBI Taxonomy" id="34287"/>
    <lineage>
        <taxon>Eukaryota</taxon>
        <taxon>Viridiplantae</taxon>
        <taxon>Streptophyta</taxon>
        <taxon>Embryophyta</taxon>
        <taxon>Tracheophyta</taxon>
        <taxon>Spermatophyta</taxon>
        <taxon>Magnoliopsida</taxon>
        <taxon>eudicotyledons</taxon>
        <taxon>Gunneridae</taxon>
        <taxon>Pentapetalae</taxon>
        <taxon>rosids</taxon>
        <taxon>malvids</taxon>
        <taxon>Malvales</taxon>
        <taxon>Malvaceae</taxon>
        <taxon>Malvoideae</taxon>
        <taxon>Gossypium</taxon>
    </lineage>
</organism>
<dbReference type="AlphaFoldDB" id="A0A7J8SM35"/>
<evidence type="ECO:0000313" key="1">
    <source>
        <dbReference type="EMBL" id="MBA0627141.1"/>
    </source>
</evidence>
<evidence type="ECO:0000313" key="2">
    <source>
        <dbReference type="Proteomes" id="UP000593561"/>
    </source>
</evidence>